<dbReference type="Proteomes" id="UP000032515">
    <property type="component" value="Unassembled WGS sequence"/>
</dbReference>
<dbReference type="AlphaFoldDB" id="A0A0D7EN03"/>
<name>A0A0D7EN03_RHOPL</name>
<proteinExistence type="predicted"/>
<accession>A0A0D7EN03</accession>
<evidence type="ECO:0000313" key="1">
    <source>
        <dbReference type="EMBL" id="KIZ41940.1"/>
    </source>
</evidence>
<evidence type="ECO:0000313" key="2">
    <source>
        <dbReference type="Proteomes" id="UP000032515"/>
    </source>
</evidence>
<organism evidence="1 2">
    <name type="scientific">Rhodopseudomonas palustris</name>
    <dbReference type="NCBI Taxonomy" id="1076"/>
    <lineage>
        <taxon>Bacteria</taxon>
        <taxon>Pseudomonadati</taxon>
        <taxon>Pseudomonadota</taxon>
        <taxon>Alphaproteobacteria</taxon>
        <taxon>Hyphomicrobiales</taxon>
        <taxon>Nitrobacteraceae</taxon>
        <taxon>Rhodopseudomonas</taxon>
    </lineage>
</organism>
<protein>
    <submittedName>
        <fullName evidence="1">Uncharacterized protein</fullName>
    </submittedName>
</protein>
<comment type="caution">
    <text evidence="1">The sequence shown here is derived from an EMBL/GenBank/DDBJ whole genome shotgun (WGS) entry which is preliminary data.</text>
</comment>
<gene>
    <name evidence="1" type="ORF">OO17_13885</name>
</gene>
<dbReference type="EMBL" id="JXXE01000277">
    <property type="protein sequence ID" value="KIZ41940.1"/>
    <property type="molecule type" value="Genomic_DNA"/>
</dbReference>
<reference evidence="1 2" key="1">
    <citation type="submission" date="2014-11" db="EMBL/GenBank/DDBJ databases">
        <title>Genomics and ecophysiology of heterotrophic nitrogen fixing bacteria isolated from estuarine surface water.</title>
        <authorList>
            <person name="Bentzon-Tilia M."/>
            <person name="Severin I."/>
            <person name="Hansen L.H."/>
            <person name="Riemann L."/>
        </authorList>
    </citation>
    <scope>NUCLEOTIDE SEQUENCE [LARGE SCALE GENOMIC DNA]</scope>
    <source>
        <strain evidence="1 2">BAL398</strain>
    </source>
</reference>
<sequence length="241" mass="25878">MVHAVGNGLDDLGDLLLDLSQFHLPGVAVRATLAVQPVRLFGIGAHRFRCDFGRHHAVLEPGEHAFFQFFLSDGAAVGAGAFADVVGAGEPTRAAQRIGAATGAAVDQAGQKRLRPTLAIELVFLVMLADSFGDVRVFVGDHRLPIAHRLPKGIIDNPQLGHLADQPFALRVEARDAPAGRRVLDVAQPVPDQAADIELVIYETRSAFHMATDRGVSPRLAVRSRNTLFVQSACDRSRTDS</sequence>